<feature type="domain" description="4'-phosphopantetheinyl transferase" evidence="2">
    <location>
        <begin position="12"/>
        <end position="104"/>
    </location>
</feature>
<evidence type="ECO:0000313" key="3">
    <source>
        <dbReference type="EMBL" id="KAF2217801.1"/>
    </source>
</evidence>
<dbReference type="InterPro" id="IPR002582">
    <property type="entry name" value="ACPS"/>
</dbReference>
<dbReference type="InterPro" id="IPR037143">
    <property type="entry name" value="4-PPantetheinyl_Trfase_dom_sf"/>
</dbReference>
<protein>
    <recommendedName>
        <fullName evidence="2">4'-phosphopantetheinyl transferase domain-containing protein</fullName>
    </recommendedName>
</protein>
<name>A0A6A6FWM4_9PEZI</name>
<dbReference type="GO" id="GO:0000287">
    <property type="term" value="F:magnesium ion binding"/>
    <property type="evidence" value="ECO:0007669"/>
    <property type="project" value="InterPro"/>
</dbReference>
<dbReference type="SUPFAM" id="SSF56214">
    <property type="entry name" value="4'-phosphopantetheinyl transferase"/>
    <property type="match status" value="1"/>
</dbReference>
<dbReference type="GO" id="GO:0008897">
    <property type="term" value="F:holo-[acyl-carrier-protein] synthase activity"/>
    <property type="evidence" value="ECO:0007669"/>
    <property type="project" value="InterPro"/>
</dbReference>
<dbReference type="Proteomes" id="UP000799539">
    <property type="component" value="Unassembled WGS sequence"/>
</dbReference>
<dbReference type="HAMAP" id="MF_00101">
    <property type="entry name" value="AcpS"/>
    <property type="match status" value="1"/>
</dbReference>
<evidence type="ECO:0000259" key="2">
    <source>
        <dbReference type="Pfam" id="PF01648"/>
    </source>
</evidence>
<sequence length="210" mass="23863">MPPRPFPFAFRVGTDIIAQSRIHDLITRKVPTNKPATQLDRFLHRTFTPREIDRFWRRFKGFTVDQPRLSTIVSYLAGRWAAKEAAIKAVKPRKLTIRDVEILQNPETYELYAIIADKPYFPPRTPGLDVRRLDLSKIAESSDLDLDDTLDQTSTSDAEAQRKENDENSGQIALISISHDKDYATAVCVAPEEALLRDVGGEAAARMYFD</sequence>
<dbReference type="InterPro" id="IPR008278">
    <property type="entry name" value="4-PPantetheinyl_Trfase_dom"/>
</dbReference>
<reference evidence="3" key="1">
    <citation type="journal article" date="2020" name="Stud. Mycol.">
        <title>101 Dothideomycetes genomes: a test case for predicting lifestyles and emergence of pathogens.</title>
        <authorList>
            <person name="Haridas S."/>
            <person name="Albert R."/>
            <person name="Binder M."/>
            <person name="Bloem J."/>
            <person name="Labutti K."/>
            <person name="Salamov A."/>
            <person name="Andreopoulos B."/>
            <person name="Baker S."/>
            <person name="Barry K."/>
            <person name="Bills G."/>
            <person name="Bluhm B."/>
            <person name="Cannon C."/>
            <person name="Castanera R."/>
            <person name="Culley D."/>
            <person name="Daum C."/>
            <person name="Ezra D."/>
            <person name="Gonzalez J."/>
            <person name="Henrissat B."/>
            <person name="Kuo A."/>
            <person name="Liang C."/>
            <person name="Lipzen A."/>
            <person name="Lutzoni F."/>
            <person name="Magnuson J."/>
            <person name="Mondo S."/>
            <person name="Nolan M."/>
            <person name="Ohm R."/>
            <person name="Pangilinan J."/>
            <person name="Park H.-J."/>
            <person name="Ramirez L."/>
            <person name="Alfaro M."/>
            <person name="Sun H."/>
            <person name="Tritt A."/>
            <person name="Yoshinaga Y."/>
            <person name="Zwiers L.-H."/>
            <person name="Turgeon B."/>
            <person name="Goodwin S."/>
            <person name="Spatafora J."/>
            <person name="Crous P."/>
            <person name="Grigoriev I."/>
        </authorList>
    </citation>
    <scope>NUCLEOTIDE SEQUENCE</scope>
    <source>
        <strain evidence="3">SCOH1-5</strain>
    </source>
</reference>
<organism evidence="3 4">
    <name type="scientific">Cercospora zeae-maydis SCOH1-5</name>
    <dbReference type="NCBI Taxonomy" id="717836"/>
    <lineage>
        <taxon>Eukaryota</taxon>
        <taxon>Fungi</taxon>
        <taxon>Dikarya</taxon>
        <taxon>Ascomycota</taxon>
        <taxon>Pezizomycotina</taxon>
        <taxon>Dothideomycetes</taxon>
        <taxon>Dothideomycetidae</taxon>
        <taxon>Mycosphaerellales</taxon>
        <taxon>Mycosphaerellaceae</taxon>
        <taxon>Cercospora</taxon>
    </lineage>
</organism>
<keyword evidence="1" id="KW-0808">Transferase</keyword>
<accession>A0A6A6FWM4</accession>
<dbReference type="Gene3D" id="3.90.470.20">
    <property type="entry name" value="4'-phosphopantetheinyl transferase domain"/>
    <property type="match status" value="1"/>
</dbReference>
<keyword evidence="4" id="KW-1185">Reference proteome</keyword>
<dbReference type="GO" id="GO:0006633">
    <property type="term" value="P:fatty acid biosynthetic process"/>
    <property type="evidence" value="ECO:0007669"/>
    <property type="project" value="InterPro"/>
</dbReference>
<dbReference type="OrthoDB" id="15433at2759"/>
<dbReference type="Pfam" id="PF01648">
    <property type="entry name" value="ACPS"/>
    <property type="match status" value="1"/>
</dbReference>
<evidence type="ECO:0000313" key="4">
    <source>
        <dbReference type="Proteomes" id="UP000799539"/>
    </source>
</evidence>
<gene>
    <name evidence="3" type="ORF">CERZMDRAFT_104326</name>
</gene>
<dbReference type="EMBL" id="ML992662">
    <property type="protein sequence ID" value="KAF2217801.1"/>
    <property type="molecule type" value="Genomic_DNA"/>
</dbReference>
<proteinExistence type="inferred from homology"/>
<evidence type="ECO:0000256" key="1">
    <source>
        <dbReference type="ARBA" id="ARBA00022679"/>
    </source>
</evidence>
<dbReference type="AlphaFoldDB" id="A0A6A6FWM4"/>